<dbReference type="EMBL" id="JBHMDG010000043">
    <property type="protein sequence ID" value="MFB9315726.1"/>
    <property type="molecule type" value="Genomic_DNA"/>
</dbReference>
<evidence type="ECO:0000256" key="6">
    <source>
        <dbReference type="SAM" id="MobiDB-lite"/>
    </source>
</evidence>
<comment type="caution">
    <text evidence="8">The sequence shown here is derived from an EMBL/GenBank/DDBJ whole genome shotgun (WGS) entry which is preliminary data.</text>
</comment>
<feature type="region of interest" description="Disordered" evidence="6">
    <location>
        <begin position="1"/>
        <end position="35"/>
    </location>
</feature>
<dbReference type="InterPro" id="IPR001851">
    <property type="entry name" value="ABC_transp_permease"/>
</dbReference>
<keyword evidence="9" id="KW-1185">Reference proteome</keyword>
<evidence type="ECO:0000313" key="9">
    <source>
        <dbReference type="Proteomes" id="UP001589750"/>
    </source>
</evidence>
<keyword evidence="2" id="KW-1003">Cell membrane</keyword>
<dbReference type="PANTHER" id="PTHR32196:SF72">
    <property type="entry name" value="RIBOSE IMPORT PERMEASE PROTEIN RBSC"/>
    <property type="match status" value="1"/>
</dbReference>
<evidence type="ECO:0000256" key="3">
    <source>
        <dbReference type="ARBA" id="ARBA00022692"/>
    </source>
</evidence>
<evidence type="ECO:0000256" key="1">
    <source>
        <dbReference type="ARBA" id="ARBA00004651"/>
    </source>
</evidence>
<feature type="transmembrane region" description="Helical" evidence="7">
    <location>
        <begin position="129"/>
        <end position="146"/>
    </location>
</feature>
<keyword evidence="4 7" id="KW-1133">Transmembrane helix</keyword>
<dbReference type="RefSeq" id="WP_140011789.1">
    <property type="nucleotide sequence ID" value="NZ_JBHMDG010000043.1"/>
</dbReference>
<evidence type="ECO:0000256" key="4">
    <source>
        <dbReference type="ARBA" id="ARBA00022989"/>
    </source>
</evidence>
<protein>
    <submittedName>
        <fullName evidence="8">ABC transporter permease</fullName>
    </submittedName>
</protein>
<feature type="transmembrane region" description="Helical" evidence="7">
    <location>
        <begin position="225"/>
        <end position="246"/>
    </location>
</feature>
<dbReference type="PANTHER" id="PTHR32196">
    <property type="entry name" value="ABC TRANSPORTER PERMEASE PROTEIN YPHD-RELATED-RELATED"/>
    <property type="match status" value="1"/>
</dbReference>
<dbReference type="CDD" id="cd06579">
    <property type="entry name" value="TM_PBP1_transp_AraH_like"/>
    <property type="match status" value="1"/>
</dbReference>
<feature type="transmembrane region" description="Helical" evidence="7">
    <location>
        <begin position="70"/>
        <end position="91"/>
    </location>
</feature>
<reference evidence="8 9" key="1">
    <citation type="submission" date="2024-09" db="EMBL/GenBank/DDBJ databases">
        <authorList>
            <person name="Sun Q."/>
            <person name="Mori K."/>
        </authorList>
    </citation>
    <scope>NUCLEOTIDE SEQUENCE [LARGE SCALE GENOMIC DNA]</scope>
    <source>
        <strain evidence="8 9">JCM 9626</strain>
    </source>
</reference>
<feature type="transmembrane region" description="Helical" evidence="7">
    <location>
        <begin position="186"/>
        <end position="204"/>
    </location>
</feature>
<dbReference type="Proteomes" id="UP001589750">
    <property type="component" value="Unassembled WGS sequence"/>
</dbReference>
<keyword evidence="5 7" id="KW-0472">Membrane</keyword>
<feature type="transmembrane region" description="Helical" evidence="7">
    <location>
        <begin position="103"/>
        <end position="123"/>
    </location>
</feature>
<name>A0ABV5KGD5_9ACTN</name>
<evidence type="ECO:0000256" key="7">
    <source>
        <dbReference type="SAM" id="Phobius"/>
    </source>
</evidence>
<evidence type="ECO:0000256" key="5">
    <source>
        <dbReference type="ARBA" id="ARBA00023136"/>
    </source>
</evidence>
<feature type="transmembrane region" description="Helical" evidence="7">
    <location>
        <begin position="158"/>
        <end position="180"/>
    </location>
</feature>
<keyword evidence="3 7" id="KW-0812">Transmembrane</keyword>
<dbReference type="Pfam" id="PF02653">
    <property type="entry name" value="BPD_transp_2"/>
    <property type="match status" value="1"/>
</dbReference>
<feature type="transmembrane region" description="Helical" evidence="7">
    <location>
        <begin position="277"/>
        <end position="296"/>
    </location>
</feature>
<comment type="subcellular location">
    <subcellularLocation>
        <location evidence="1">Cell membrane</location>
        <topology evidence="1">Multi-pass membrane protein</topology>
    </subcellularLocation>
</comment>
<gene>
    <name evidence="8" type="ORF">ACFFRI_21965</name>
</gene>
<accession>A0ABV5KGD5</accession>
<evidence type="ECO:0000313" key="8">
    <source>
        <dbReference type="EMBL" id="MFB9315726.1"/>
    </source>
</evidence>
<organism evidence="8 9">
    <name type="scientific">Nocardioides plantarum</name>
    <dbReference type="NCBI Taxonomy" id="29299"/>
    <lineage>
        <taxon>Bacteria</taxon>
        <taxon>Bacillati</taxon>
        <taxon>Actinomycetota</taxon>
        <taxon>Actinomycetes</taxon>
        <taxon>Propionibacteriales</taxon>
        <taxon>Nocardioidaceae</taxon>
        <taxon>Nocardioides</taxon>
    </lineage>
</organism>
<proteinExistence type="predicted"/>
<evidence type="ECO:0000256" key="2">
    <source>
        <dbReference type="ARBA" id="ARBA00022475"/>
    </source>
</evidence>
<sequence length="383" mass="39278">MTDSTTERPAGPSEPTGASALDKHSGAAGGEPVDALAATGTTDSHQTMDPGSGPGAKGGSTMARLGDAGFFRIMGLVVVLLVIVVVGTVTADDRFLTTDNFLTILRSSVILGVVAVGMTFVITGGGIDLSVGAVVALASVWATTVANQEIAADTHWTFLVLVAVLVGACAGLVNGVLIAYGKVVSFIATLAMLVAARGLAELISDNRNQSATDLTGLFDFFARKPLGIDMAIWILVVVAVLGWVLLNRTTFGRRTFAVGGNPEAARLAGINVRRHTTMLYVLTGACAGLAAVLFIARTTTGSSSHGDLLELDAIAAVVIGGTLLAGGRGTITGTILGVLIFQTLTNVFVLNNRPPSEQDLLKGAVIVAAVLLQQLVASRKRTT</sequence>